<dbReference type="Proteomes" id="UP000230340">
    <property type="component" value="Unassembled WGS sequence"/>
</dbReference>
<feature type="domain" description="Phosphoribosyltransferase" evidence="2">
    <location>
        <begin position="189"/>
        <end position="245"/>
    </location>
</feature>
<dbReference type="Pfam" id="PF18912">
    <property type="entry name" value="DZR_2"/>
    <property type="match status" value="1"/>
</dbReference>
<dbReference type="SUPFAM" id="SSF53271">
    <property type="entry name" value="PRTase-like"/>
    <property type="match status" value="1"/>
</dbReference>
<sequence>MKSPRPTITTFYSSVNNLFKRAFELLSDLLFPAFCVGCKKEGQFLCPSCESKIDYFTKEICIVCQKPSIKGFTHHTCATKFTPERIYSVFFYHGIVRKAILSAKYGKAYKALDPLIDIFSESIAESGVDFGLESIVIPIPLHFLRKIDRGYNQAEYIADRLAKYFHLKIDTTALKRQTFTSKQAKLTKVERKRNVENAFVVSADRVSQVKGKDIVLVDDIETSGATMLSASKALKQAGCRYIYCIAFSKD</sequence>
<proteinExistence type="inferred from homology"/>
<dbReference type="InterPro" id="IPR029057">
    <property type="entry name" value="PRTase-like"/>
</dbReference>
<dbReference type="InterPro" id="IPR044005">
    <property type="entry name" value="DZR_2"/>
</dbReference>
<dbReference type="PANTHER" id="PTHR47505">
    <property type="entry name" value="DNA UTILIZATION PROTEIN YHGH"/>
    <property type="match status" value="1"/>
</dbReference>
<comment type="similarity">
    <text evidence="1">Belongs to the ComF/GntX family.</text>
</comment>
<evidence type="ECO:0000313" key="4">
    <source>
        <dbReference type="EMBL" id="PIS23033.1"/>
    </source>
</evidence>
<evidence type="ECO:0000256" key="1">
    <source>
        <dbReference type="ARBA" id="ARBA00008007"/>
    </source>
</evidence>
<dbReference type="CDD" id="cd06223">
    <property type="entry name" value="PRTases_typeI"/>
    <property type="match status" value="1"/>
</dbReference>
<dbReference type="Gene3D" id="3.40.50.2020">
    <property type="match status" value="1"/>
</dbReference>
<name>A0A2H0XDP2_UNCKA</name>
<protein>
    <recommendedName>
        <fullName evidence="6">Phosphoribosyltransferase domain-containing protein</fullName>
    </recommendedName>
</protein>
<gene>
    <name evidence="4" type="ORF">COT49_02415</name>
</gene>
<evidence type="ECO:0000313" key="5">
    <source>
        <dbReference type="Proteomes" id="UP000230340"/>
    </source>
</evidence>
<evidence type="ECO:0000259" key="3">
    <source>
        <dbReference type="Pfam" id="PF18912"/>
    </source>
</evidence>
<feature type="domain" description="Double zinc ribbon" evidence="3">
    <location>
        <begin position="27"/>
        <end position="77"/>
    </location>
</feature>
<comment type="caution">
    <text evidence="4">The sequence shown here is derived from an EMBL/GenBank/DDBJ whole genome shotgun (WGS) entry which is preliminary data.</text>
</comment>
<accession>A0A2H0XDP2</accession>
<evidence type="ECO:0008006" key="6">
    <source>
        <dbReference type="Google" id="ProtNLM"/>
    </source>
</evidence>
<organism evidence="4 5">
    <name type="scientific">candidate division WWE3 bacterium CG08_land_8_20_14_0_20_40_13</name>
    <dbReference type="NCBI Taxonomy" id="1975084"/>
    <lineage>
        <taxon>Bacteria</taxon>
        <taxon>Katanobacteria</taxon>
    </lineage>
</organism>
<dbReference type="EMBL" id="PEYT01000021">
    <property type="protein sequence ID" value="PIS23033.1"/>
    <property type="molecule type" value="Genomic_DNA"/>
</dbReference>
<dbReference type="InterPro" id="IPR051910">
    <property type="entry name" value="ComF/GntX_DNA_util-trans"/>
</dbReference>
<dbReference type="AlphaFoldDB" id="A0A2H0XDP2"/>
<dbReference type="Pfam" id="PF00156">
    <property type="entry name" value="Pribosyltran"/>
    <property type="match status" value="1"/>
</dbReference>
<dbReference type="InterPro" id="IPR000836">
    <property type="entry name" value="PRTase_dom"/>
</dbReference>
<evidence type="ECO:0000259" key="2">
    <source>
        <dbReference type="Pfam" id="PF00156"/>
    </source>
</evidence>
<reference evidence="5" key="1">
    <citation type="submission" date="2017-09" db="EMBL/GenBank/DDBJ databases">
        <title>Depth-based differentiation of microbial function through sediment-hosted aquifers and enrichment of novel symbionts in the deep terrestrial subsurface.</title>
        <authorList>
            <person name="Probst A.J."/>
            <person name="Ladd B."/>
            <person name="Jarett J.K."/>
            <person name="Geller-Mcgrath D.E."/>
            <person name="Sieber C.M.K."/>
            <person name="Emerson J.B."/>
            <person name="Anantharaman K."/>
            <person name="Thomas B.C."/>
            <person name="Malmstrom R."/>
            <person name="Stieglmeier M."/>
            <person name="Klingl A."/>
            <person name="Woyke T."/>
            <person name="Ryan C.M."/>
            <person name="Banfield J.F."/>
        </authorList>
    </citation>
    <scope>NUCLEOTIDE SEQUENCE [LARGE SCALE GENOMIC DNA]</scope>
</reference>
<dbReference type="PANTHER" id="PTHR47505:SF1">
    <property type="entry name" value="DNA UTILIZATION PROTEIN YHGH"/>
    <property type="match status" value="1"/>
</dbReference>